<keyword evidence="3" id="KW-0732">Signal</keyword>
<dbReference type="EMBL" id="VLTN01000019">
    <property type="protein sequence ID" value="KAA0152700.1"/>
    <property type="molecule type" value="Genomic_DNA"/>
</dbReference>
<evidence type="ECO:0000313" key="9">
    <source>
        <dbReference type="Proteomes" id="UP000323011"/>
    </source>
</evidence>
<sequence length="182" mass="18560">MTTVVRVGLVALLAAVAARAAGNCTDGVLNNNETQVDCGGPSCPACAAASTMPTPSPSPRSEQVTVGQASALFQDTGFLAGAGVGSVIISLVFHIVLLRCTAEAKSRSVSLVGRGNNHGKQSGGRGSRRRASVTELQSNRRGHAGSSSTMSSKTGFASRHNQSGMSAAATPSHMHRLQVTDE</sequence>
<evidence type="ECO:0000313" key="6">
    <source>
        <dbReference type="EMBL" id="KAA0165816.1"/>
    </source>
</evidence>
<dbReference type="Proteomes" id="UP000323011">
    <property type="component" value="Unassembled WGS sequence"/>
</dbReference>
<dbReference type="EMBL" id="VLTM01000011">
    <property type="protein sequence ID" value="KAA0165816.1"/>
    <property type="molecule type" value="Genomic_DNA"/>
</dbReference>
<evidence type="ECO:0000313" key="11">
    <source>
        <dbReference type="Proteomes" id="UP000325113"/>
    </source>
</evidence>
<dbReference type="Proteomes" id="UP000324907">
    <property type="component" value="Unassembled WGS sequence"/>
</dbReference>
<keyword evidence="2" id="KW-0812">Transmembrane</keyword>
<dbReference type="Proteomes" id="UP000325113">
    <property type="component" value="Unassembled WGS sequence"/>
</dbReference>
<dbReference type="EMBL" id="VLTO01000057">
    <property type="protein sequence ID" value="KAA0170975.1"/>
    <property type="molecule type" value="Genomic_DNA"/>
</dbReference>
<feature type="region of interest" description="Disordered" evidence="1">
    <location>
        <begin position="112"/>
        <end position="182"/>
    </location>
</feature>
<keyword evidence="2" id="KW-0472">Membrane</keyword>
<dbReference type="AlphaFoldDB" id="A0A5A8DZQ5"/>
<name>A0A5A8DZQ5_CAFRO</name>
<gene>
    <name evidence="7" type="ORF">FNF27_06452</name>
    <name evidence="5" type="ORF">FNF28_05802</name>
    <name evidence="4" type="ORF">FNF29_03589</name>
    <name evidence="6" type="ORF">FNF31_01793</name>
</gene>
<feature type="compositionally biased region" description="Polar residues" evidence="1">
    <location>
        <begin position="134"/>
        <end position="165"/>
    </location>
</feature>
<organism evidence="7 8">
    <name type="scientific">Cafeteria roenbergensis</name>
    <name type="common">Marine flagellate</name>
    <dbReference type="NCBI Taxonomy" id="33653"/>
    <lineage>
        <taxon>Eukaryota</taxon>
        <taxon>Sar</taxon>
        <taxon>Stramenopiles</taxon>
        <taxon>Bigyra</taxon>
        <taxon>Opalozoa</taxon>
        <taxon>Bicosoecida</taxon>
        <taxon>Cafeteriaceae</taxon>
        <taxon>Cafeteria</taxon>
    </lineage>
</organism>
<feature type="transmembrane region" description="Helical" evidence="2">
    <location>
        <begin position="78"/>
        <end position="98"/>
    </location>
</feature>
<evidence type="ECO:0000256" key="2">
    <source>
        <dbReference type="SAM" id="Phobius"/>
    </source>
</evidence>
<evidence type="ECO:0000256" key="1">
    <source>
        <dbReference type="SAM" id="MobiDB-lite"/>
    </source>
</evidence>
<protein>
    <recommendedName>
        <fullName evidence="12">Transmembrane protein</fullName>
    </recommendedName>
</protein>
<reference evidence="8 9" key="1">
    <citation type="submission" date="2019-07" db="EMBL/GenBank/DDBJ databases">
        <title>Genomes of Cafeteria roenbergensis.</title>
        <authorList>
            <person name="Fischer M.G."/>
            <person name="Hackl T."/>
            <person name="Roman M."/>
        </authorList>
    </citation>
    <scope>NUCLEOTIDE SEQUENCE [LARGE SCALE GENOMIC DNA]</scope>
    <source>
        <strain evidence="4 9">BVI</strain>
        <strain evidence="6 11">Cflag</strain>
        <strain evidence="7 8">E4-10P</strain>
        <strain evidence="5 10">RCC970-E3</strain>
    </source>
</reference>
<evidence type="ECO:0000256" key="3">
    <source>
        <dbReference type="SAM" id="SignalP"/>
    </source>
</evidence>
<feature type="chain" id="PRO_5036136857" description="Transmembrane protein" evidence="3">
    <location>
        <begin position="21"/>
        <end position="182"/>
    </location>
</feature>
<comment type="caution">
    <text evidence="7">The sequence shown here is derived from an EMBL/GenBank/DDBJ whole genome shotgun (WGS) entry which is preliminary data.</text>
</comment>
<proteinExistence type="predicted"/>
<accession>A0A5A8DZQ5</accession>
<evidence type="ECO:0000313" key="10">
    <source>
        <dbReference type="Proteomes" id="UP000324907"/>
    </source>
</evidence>
<keyword evidence="9" id="KW-1185">Reference proteome</keyword>
<evidence type="ECO:0008006" key="12">
    <source>
        <dbReference type="Google" id="ProtNLM"/>
    </source>
</evidence>
<dbReference type="Proteomes" id="UP000322899">
    <property type="component" value="Unassembled WGS sequence"/>
</dbReference>
<evidence type="ECO:0000313" key="8">
    <source>
        <dbReference type="Proteomes" id="UP000322899"/>
    </source>
</evidence>
<evidence type="ECO:0000313" key="7">
    <source>
        <dbReference type="EMBL" id="KAA0170975.1"/>
    </source>
</evidence>
<feature type="signal peptide" evidence="3">
    <location>
        <begin position="1"/>
        <end position="20"/>
    </location>
</feature>
<evidence type="ECO:0000313" key="5">
    <source>
        <dbReference type="EMBL" id="KAA0159598.1"/>
    </source>
</evidence>
<dbReference type="EMBL" id="VLTL01000126">
    <property type="protein sequence ID" value="KAA0159598.1"/>
    <property type="molecule type" value="Genomic_DNA"/>
</dbReference>
<keyword evidence="2" id="KW-1133">Transmembrane helix</keyword>
<evidence type="ECO:0000313" key="4">
    <source>
        <dbReference type="EMBL" id="KAA0152700.1"/>
    </source>
</evidence>